<dbReference type="EMBL" id="VSRR010141285">
    <property type="protein sequence ID" value="MPD04492.1"/>
    <property type="molecule type" value="Genomic_DNA"/>
</dbReference>
<evidence type="ECO:0000313" key="2">
    <source>
        <dbReference type="EMBL" id="MPD04492.1"/>
    </source>
</evidence>
<organism evidence="2 3">
    <name type="scientific">Portunus trituberculatus</name>
    <name type="common">Swimming crab</name>
    <name type="synonym">Neptunus trituberculatus</name>
    <dbReference type="NCBI Taxonomy" id="210409"/>
    <lineage>
        <taxon>Eukaryota</taxon>
        <taxon>Metazoa</taxon>
        <taxon>Ecdysozoa</taxon>
        <taxon>Arthropoda</taxon>
        <taxon>Crustacea</taxon>
        <taxon>Multicrustacea</taxon>
        <taxon>Malacostraca</taxon>
        <taxon>Eumalacostraca</taxon>
        <taxon>Eucarida</taxon>
        <taxon>Decapoda</taxon>
        <taxon>Pleocyemata</taxon>
        <taxon>Brachyura</taxon>
        <taxon>Eubrachyura</taxon>
        <taxon>Portunoidea</taxon>
        <taxon>Portunidae</taxon>
        <taxon>Portuninae</taxon>
        <taxon>Portunus</taxon>
    </lineage>
</organism>
<comment type="caution">
    <text evidence="2">The sequence shown here is derived from an EMBL/GenBank/DDBJ whole genome shotgun (WGS) entry which is preliminary data.</text>
</comment>
<evidence type="ECO:0000256" key="1">
    <source>
        <dbReference type="SAM" id="MobiDB-lite"/>
    </source>
</evidence>
<feature type="region of interest" description="Disordered" evidence="1">
    <location>
        <begin position="28"/>
        <end position="63"/>
    </location>
</feature>
<sequence length="96" mass="10235">MNPTTTKKGLISEDHSFHSVQGASCVGRMEGHFPSSSSRPHVPSHPRSASTASPLSLFASTHEPYPSDPVPHLLSLPSQQHCTPALLPALPCLYVP</sequence>
<protein>
    <submittedName>
        <fullName evidence="2">Uncharacterized protein</fullName>
    </submittedName>
</protein>
<keyword evidence="3" id="KW-1185">Reference proteome</keyword>
<gene>
    <name evidence="2" type="ORF">E2C01_100185</name>
</gene>
<feature type="compositionally biased region" description="Low complexity" evidence="1">
    <location>
        <begin position="34"/>
        <end position="50"/>
    </location>
</feature>
<reference evidence="2 3" key="1">
    <citation type="submission" date="2019-05" db="EMBL/GenBank/DDBJ databases">
        <title>Another draft genome of Portunus trituberculatus and its Hox gene families provides insights of decapod evolution.</title>
        <authorList>
            <person name="Jeong J.-H."/>
            <person name="Song I."/>
            <person name="Kim S."/>
            <person name="Choi T."/>
            <person name="Kim D."/>
            <person name="Ryu S."/>
            <person name="Kim W."/>
        </authorList>
    </citation>
    <scope>NUCLEOTIDE SEQUENCE [LARGE SCALE GENOMIC DNA]</scope>
    <source>
        <tissue evidence="2">Muscle</tissue>
    </source>
</reference>
<accession>A0A5B7K2C6</accession>
<evidence type="ECO:0000313" key="3">
    <source>
        <dbReference type="Proteomes" id="UP000324222"/>
    </source>
</evidence>
<proteinExistence type="predicted"/>
<dbReference type="AlphaFoldDB" id="A0A5B7K2C6"/>
<name>A0A5B7K2C6_PORTR</name>
<dbReference type="Proteomes" id="UP000324222">
    <property type="component" value="Unassembled WGS sequence"/>
</dbReference>